<comment type="caution">
    <text evidence="2">The sequence shown here is derived from an EMBL/GenBank/DDBJ whole genome shotgun (WGS) entry which is preliminary data.</text>
</comment>
<evidence type="ECO:0000256" key="1">
    <source>
        <dbReference type="SAM" id="MobiDB-lite"/>
    </source>
</evidence>
<sequence length="211" mass="23792">MAAAAATPIPIRQLSHPFFESPFKRRKQRRLIEKELQQRIILEAEEESRSQAWNYVVEFLHTSEWCDQLEQIAVNYDAMPTMVELESYGALDEKEGTRACRKLFKAPVVWDELGRGLWKVLSTSPQHKAPAPVVVEVPNTVQWRDSFGGGSTEISNSTNSSRRSSSRRSSEESCATTASRESASPRMTLSSSPGRQGSVPRMFSRLTARRC</sequence>
<evidence type="ECO:0000313" key="3">
    <source>
        <dbReference type="Proteomes" id="UP000078544"/>
    </source>
</evidence>
<dbReference type="Proteomes" id="UP000078544">
    <property type="component" value="Unassembled WGS sequence"/>
</dbReference>
<gene>
    <name evidence="2" type="ORF">AAL_03065</name>
</gene>
<dbReference type="AlphaFoldDB" id="A0A168E904"/>
<organism evidence="2 3">
    <name type="scientific">Moelleriella libera RCEF 2490</name>
    <dbReference type="NCBI Taxonomy" id="1081109"/>
    <lineage>
        <taxon>Eukaryota</taxon>
        <taxon>Fungi</taxon>
        <taxon>Dikarya</taxon>
        <taxon>Ascomycota</taxon>
        <taxon>Pezizomycotina</taxon>
        <taxon>Sordariomycetes</taxon>
        <taxon>Hypocreomycetidae</taxon>
        <taxon>Hypocreales</taxon>
        <taxon>Clavicipitaceae</taxon>
        <taxon>Moelleriella</taxon>
    </lineage>
</organism>
<dbReference type="OrthoDB" id="5230713at2759"/>
<feature type="compositionally biased region" description="Low complexity" evidence="1">
    <location>
        <begin position="152"/>
        <end position="163"/>
    </location>
</feature>
<feature type="compositionally biased region" description="Polar residues" evidence="1">
    <location>
        <begin position="174"/>
        <end position="195"/>
    </location>
</feature>
<evidence type="ECO:0000313" key="2">
    <source>
        <dbReference type="EMBL" id="KZZ98547.1"/>
    </source>
</evidence>
<dbReference type="EMBL" id="AZGY01000005">
    <property type="protein sequence ID" value="KZZ98547.1"/>
    <property type="molecule type" value="Genomic_DNA"/>
</dbReference>
<name>A0A168E904_9HYPO</name>
<proteinExistence type="predicted"/>
<dbReference type="STRING" id="1081109.A0A168E904"/>
<accession>A0A168E904</accession>
<protein>
    <submittedName>
        <fullName evidence="2">Uncharacterized protein</fullName>
    </submittedName>
</protein>
<keyword evidence="3" id="KW-1185">Reference proteome</keyword>
<reference evidence="2 3" key="1">
    <citation type="journal article" date="2016" name="Genome Biol. Evol.">
        <title>Divergent and convergent evolution of fungal pathogenicity.</title>
        <authorList>
            <person name="Shang Y."/>
            <person name="Xiao G."/>
            <person name="Zheng P."/>
            <person name="Cen K."/>
            <person name="Zhan S."/>
            <person name="Wang C."/>
        </authorList>
    </citation>
    <scope>NUCLEOTIDE SEQUENCE [LARGE SCALE GENOMIC DNA]</scope>
    <source>
        <strain evidence="2 3">RCEF 2490</strain>
    </source>
</reference>
<feature type="region of interest" description="Disordered" evidence="1">
    <location>
        <begin position="146"/>
        <end position="211"/>
    </location>
</feature>